<evidence type="ECO:0000313" key="1">
    <source>
        <dbReference type="EMBL" id="KDM89996.1"/>
    </source>
</evidence>
<dbReference type="Proteomes" id="UP000027192">
    <property type="component" value="Unassembled WGS sequence"/>
</dbReference>
<dbReference type="RefSeq" id="WP_036756092.1">
    <property type="nucleotide sequence ID" value="NZ_JAGSGC010000008.1"/>
</dbReference>
<sequence>MKCTFLTSAIFKQAMPDWQIKEMIRLDIESVNDNYRVLAKSKTSEQQFFMKLIADTERATPSFEPFMHELLDGKVRHIIPMTCAGEASGQHYFITEYIPDTTELLHALEPNDHAAHWTNWSEKIVTFIEDCATLTLPSGYGFIAQEARVGALANWQTFLNKNLEGVGAKISEIITKHGDRIAPYLRTLHAQMTHAVAENSDHWLSVKRCFVPIDLNLKNFLVRGEQLYAIDLESFVIGDPLLAYGEFMGHTHKTPFAEAFAAAQPPWTPEQEKQIHFYALLANLNVFCFVASSLDKGADLNNIKPWGNPNSFITLMQEHYQTCFGEPLPEIVQSIA</sequence>
<dbReference type="AlphaFoldDB" id="A0A066RLI2"/>
<dbReference type="InterPro" id="IPR011009">
    <property type="entry name" value="Kinase-like_dom_sf"/>
</dbReference>
<gene>
    <name evidence="1" type="ORF">EA58_18805</name>
</gene>
<dbReference type="SUPFAM" id="SSF56112">
    <property type="entry name" value="Protein kinase-like (PK-like)"/>
    <property type="match status" value="1"/>
</dbReference>
<accession>A0A066RLI2</accession>
<name>A0A066RLI2_9GAMM</name>
<dbReference type="STRING" id="1654360.EA58_18805"/>
<evidence type="ECO:0000313" key="2">
    <source>
        <dbReference type="Proteomes" id="UP000027192"/>
    </source>
</evidence>
<evidence type="ECO:0008006" key="3">
    <source>
        <dbReference type="Google" id="ProtNLM"/>
    </source>
</evidence>
<reference evidence="1 2" key="1">
    <citation type="submission" date="2014-04" db="EMBL/GenBank/DDBJ databases">
        <title>Draft genome sequence of Photobacterium halotolerans S2753: a solonamide, ngercheumicin and holomycin producer.</title>
        <authorList>
            <person name="Machado H.R."/>
            <person name="Gram L."/>
        </authorList>
    </citation>
    <scope>NUCLEOTIDE SEQUENCE [LARGE SCALE GENOMIC DNA]</scope>
    <source>
        <strain evidence="1 2">S2753</strain>
    </source>
</reference>
<protein>
    <recommendedName>
        <fullName evidence="3">Aminoglycoside phosphotransferase domain-containing protein</fullName>
    </recommendedName>
</protein>
<comment type="caution">
    <text evidence="1">The sequence shown here is derived from an EMBL/GenBank/DDBJ whole genome shotgun (WGS) entry which is preliminary data.</text>
</comment>
<organism evidence="1 2">
    <name type="scientific">Photobacterium galatheae</name>
    <dbReference type="NCBI Taxonomy" id="1654360"/>
    <lineage>
        <taxon>Bacteria</taxon>
        <taxon>Pseudomonadati</taxon>
        <taxon>Pseudomonadota</taxon>
        <taxon>Gammaproteobacteria</taxon>
        <taxon>Vibrionales</taxon>
        <taxon>Vibrionaceae</taxon>
        <taxon>Photobacterium</taxon>
    </lineage>
</organism>
<proteinExistence type="predicted"/>
<keyword evidence="2" id="KW-1185">Reference proteome</keyword>
<dbReference type="OrthoDB" id="9819512at2"/>
<dbReference type="EMBL" id="JMIB01000038">
    <property type="protein sequence ID" value="KDM89996.1"/>
    <property type="molecule type" value="Genomic_DNA"/>
</dbReference>
<dbReference type="Gene3D" id="3.90.1200.10">
    <property type="match status" value="1"/>
</dbReference>